<comment type="caution">
    <text evidence="2">The sequence shown here is derived from an EMBL/GenBank/DDBJ whole genome shotgun (WGS) entry which is preliminary data.</text>
</comment>
<organism evidence="2 3">
    <name type="scientific">Methylobacterium brachiatum</name>
    <dbReference type="NCBI Taxonomy" id="269660"/>
    <lineage>
        <taxon>Bacteria</taxon>
        <taxon>Pseudomonadati</taxon>
        <taxon>Pseudomonadota</taxon>
        <taxon>Alphaproteobacteria</taxon>
        <taxon>Hyphomicrobiales</taxon>
        <taxon>Methylobacteriaceae</taxon>
        <taxon>Methylobacterium</taxon>
    </lineage>
</organism>
<evidence type="ECO:0000313" key="2">
    <source>
        <dbReference type="EMBL" id="MDQ0545282.1"/>
    </source>
</evidence>
<protein>
    <recommendedName>
        <fullName evidence="1">Stress-response A/B barrel domain-containing protein</fullName>
    </recommendedName>
</protein>
<dbReference type="EMBL" id="JAUSWL010000008">
    <property type="protein sequence ID" value="MDQ0545282.1"/>
    <property type="molecule type" value="Genomic_DNA"/>
</dbReference>
<gene>
    <name evidence="2" type="ORF">QO001_004225</name>
</gene>
<dbReference type="SMART" id="SM00886">
    <property type="entry name" value="Dabb"/>
    <property type="match status" value="1"/>
</dbReference>
<accession>A0AAJ1TXH7</accession>
<name>A0AAJ1TXH7_9HYPH</name>
<reference evidence="2" key="1">
    <citation type="submission" date="2023-07" db="EMBL/GenBank/DDBJ databases">
        <title>Genomic Encyclopedia of Type Strains, Phase IV (KMG-IV): sequencing the most valuable type-strain genomes for metagenomic binning, comparative biology and taxonomic classification.</title>
        <authorList>
            <person name="Goeker M."/>
        </authorList>
    </citation>
    <scope>NUCLEOTIDE SEQUENCE</scope>
    <source>
        <strain evidence="2">DSM 19569</strain>
    </source>
</reference>
<dbReference type="SUPFAM" id="SSF54909">
    <property type="entry name" value="Dimeric alpha+beta barrel"/>
    <property type="match status" value="1"/>
</dbReference>
<evidence type="ECO:0000313" key="3">
    <source>
        <dbReference type="Proteomes" id="UP001223420"/>
    </source>
</evidence>
<dbReference type="InterPro" id="IPR011008">
    <property type="entry name" value="Dimeric_a/b-barrel"/>
</dbReference>
<evidence type="ECO:0000259" key="1">
    <source>
        <dbReference type="PROSITE" id="PS51502"/>
    </source>
</evidence>
<sequence length="94" mass="10030">MIRHTLLLRFGAGAAPPERDAALQSLIALCDRVGEVASLAYGPDVDPRARDDFTHAFVVVFGSEEARDAFQALAGYTAALERLSEVAEAVQVAD</sequence>
<dbReference type="Pfam" id="PF07876">
    <property type="entry name" value="Dabb"/>
    <property type="match status" value="1"/>
</dbReference>
<proteinExistence type="predicted"/>
<feature type="domain" description="Stress-response A/B barrel" evidence="1">
    <location>
        <begin position="2"/>
        <end position="94"/>
    </location>
</feature>
<dbReference type="Proteomes" id="UP001223420">
    <property type="component" value="Unassembled WGS sequence"/>
</dbReference>
<dbReference type="PROSITE" id="PS51502">
    <property type="entry name" value="S_R_A_B_BARREL"/>
    <property type="match status" value="1"/>
</dbReference>
<dbReference type="Gene3D" id="3.30.70.100">
    <property type="match status" value="1"/>
</dbReference>
<dbReference type="RefSeq" id="WP_230367072.1">
    <property type="nucleotide sequence ID" value="NZ_JAJALK010000009.1"/>
</dbReference>
<dbReference type="AlphaFoldDB" id="A0AAJ1TXH7"/>
<dbReference type="InterPro" id="IPR013097">
    <property type="entry name" value="Dabb"/>
</dbReference>